<keyword evidence="1" id="KW-0121">Carboxypeptidase</keyword>
<organism evidence="1 2">
    <name type="scientific">Acetivibrio straminisolvens JCM 21531</name>
    <dbReference type="NCBI Taxonomy" id="1294263"/>
    <lineage>
        <taxon>Bacteria</taxon>
        <taxon>Bacillati</taxon>
        <taxon>Bacillota</taxon>
        <taxon>Clostridia</taxon>
        <taxon>Eubacteriales</taxon>
        <taxon>Oscillospiraceae</taxon>
        <taxon>Acetivibrio</taxon>
    </lineage>
</organism>
<keyword evidence="2" id="KW-1185">Reference proteome</keyword>
<dbReference type="RefSeq" id="WP_243467517.1">
    <property type="nucleotide sequence ID" value="NZ_BAVR01000034.1"/>
</dbReference>
<gene>
    <name evidence="1" type="ORF">JCM21531_2796</name>
</gene>
<evidence type="ECO:0000313" key="1">
    <source>
        <dbReference type="EMBL" id="GAE89286.1"/>
    </source>
</evidence>
<name>W4V7W8_9FIRM</name>
<dbReference type="AlphaFoldDB" id="W4V7W8"/>
<comment type="caution">
    <text evidence="1">The sequence shown here is derived from an EMBL/GenBank/DDBJ whole genome shotgun (WGS) entry which is preliminary data.</text>
</comment>
<keyword evidence="1" id="KW-0645">Protease</keyword>
<protein>
    <submittedName>
        <fullName evidence="1">D-alanyl-D-alanine carboxypeptidase</fullName>
    </submittedName>
</protein>
<dbReference type="GO" id="GO:0004180">
    <property type="term" value="F:carboxypeptidase activity"/>
    <property type="evidence" value="ECO:0007669"/>
    <property type="project" value="UniProtKB-KW"/>
</dbReference>
<dbReference type="Proteomes" id="UP000019109">
    <property type="component" value="Unassembled WGS sequence"/>
</dbReference>
<dbReference type="STRING" id="1294263.JCM21531_2796"/>
<sequence length="62" mass="6918">MYNFKGFRSLAALAAITFIVMVFQVTSFAQFESTAESAILIEAATGQVLYEKMQTYQCRLPA</sequence>
<evidence type="ECO:0000313" key="2">
    <source>
        <dbReference type="Proteomes" id="UP000019109"/>
    </source>
</evidence>
<accession>W4V7W8</accession>
<dbReference type="EMBL" id="BAVR01000034">
    <property type="protein sequence ID" value="GAE89286.1"/>
    <property type="molecule type" value="Genomic_DNA"/>
</dbReference>
<proteinExistence type="predicted"/>
<keyword evidence="1" id="KW-0378">Hydrolase</keyword>
<reference evidence="1" key="1">
    <citation type="journal article" date="2014" name="Genome Announc.">
        <title>Draft Genome Sequence of Clostridium straminisolvens Strain JCM 21531T, Isolated from a Cellulose-Degrading Bacterial Community.</title>
        <authorList>
            <person name="Yuki M."/>
            <person name="Oshima K."/>
            <person name="Suda W."/>
            <person name="Sakamoto M."/>
            <person name="Kitamura K."/>
            <person name="Iida T."/>
            <person name="Hattori M."/>
            <person name="Ohkuma M."/>
        </authorList>
    </citation>
    <scope>NUCLEOTIDE SEQUENCE [LARGE SCALE GENOMIC DNA]</scope>
    <source>
        <strain evidence="1">JCM 21531</strain>
    </source>
</reference>